<protein>
    <submittedName>
        <fullName evidence="2">Uncharacterized protein</fullName>
    </submittedName>
</protein>
<dbReference type="GeneTree" id="ENSGT00770000121792"/>
<evidence type="ECO:0000313" key="3">
    <source>
        <dbReference type="Proteomes" id="UP000314983"/>
    </source>
</evidence>
<dbReference type="AlphaFoldDB" id="A0A4W4GQ56"/>
<dbReference type="Ensembl" id="ENSEEET00000038844.2">
    <property type="protein sequence ID" value="ENSEEEP00000038401.2"/>
    <property type="gene ID" value="ENSEEEG00000018238.2"/>
</dbReference>
<reference evidence="3" key="1">
    <citation type="journal article" date="2014" name="Science">
        <title>Nonhuman genetics. Genomic basis for the convergent evolution of electric organs.</title>
        <authorList>
            <person name="Gallant J.R."/>
            <person name="Traeger L.L."/>
            <person name="Volkening J.D."/>
            <person name="Moffett H."/>
            <person name="Chen P.H."/>
            <person name="Novina C.D."/>
            <person name="Phillips G.N.Jr."/>
            <person name="Anand R."/>
            <person name="Wells G.B."/>
            <person name="Pinch M."/>
            <person name="Guth R."/>
            <person name="Unguez G.A."/>
            <person name="Albert J.S."/>
            <person name="Zakon H.H."/>
            <person name="Samanta M.P."/>
            <person name="Sussman M.R."/>
        </authorList>
    </citation>
    <scope>NUCLEOTIDE SEQUENCE [LARGE SCALE GENOMIC DNA]</scope>
</reference>
<sequence>MADGRQPENTAPQWASLGAQASSSPVGHEENGFSYRACQPGAASYARENGFNGDLPSGHAVTAEQVSARIVQEVTAEAVAVLKGEQELHPDTAVRLPSGRVLEPHYYCPQVGVLEPHCCQTALR</sequence>
<reference evidence="3" key="2">
    <citation type="journal article" date="2017" name="Sci. Adv.">
        <title>A tail of two voltages: Proteomic comparison of the three electric organs of the electric eel.</title>
        <authorList>
            <person name="Traeger L.L."/>
            <person name="Sabat G."/>
            <person name="Barrett-Wilt G.A."/>
            <person name="Wells G.B."/>
            <person name="Sussman M.R."/>
        </authorList>
    </citation>
    <scope>NUCLEOTIDE SEQUENCE [LARGE SCALE GENOMIC DNA]</scope>
</reference>
<evidence type="ECO:0000313" key="2">
    <source>
        <dbReference type="Ensembl" id="ENSEEEP00000038401.2"/>
    </source>
</evidence>
<organism evidence="2 3">
    <name type="scientific">Electrophorus electricus</name>
    <name type="common">Electric eel</name>
    <name type="synonym">Gymnotus electricus</name>
    <dbReference type="NCBI Taxonomy" id="8005"/>
    <lineage>
        <taxon>Eukaryota</taxon>
        <taxon>Metazoa</taxon>
        <taxon>Chordata</taxon>
        <taxon>Craniata</taxon>
        <taxon>Vertebrata</taxon>
        <taxon>Euteleostomi</taxon>
        <taxon>Actinopterygii</taxon>
        <taxon>Neopterygii</taxon>
        <taxon>Teleostei</taxon>
        <taxon>Ostariophysi</taxon>
        <taxon>Gymnotiformes</taxon>
        <taxon>Gymnotoidei</taxon>
        <taxon>Gymnotidae</taxon>
        <taxon>Electrophorus</taxon>
    </lineage>
</organism>
<reference evidence="2" key="5">
    <citation type="submission" date="2025-09" db="UniProtKB">
        <authorList>
            <consortium name="Ensembl"/>
        </authorList>
    </citation>
    <scope>IDENTIFICATION</scope>
</reference>
<evidence type="ECO:0000256" key="1">
    <source>
        <dbReference type="SAM" id="MobiDB-lite"/>
    </source>
</evidence>
<reference evidence="2" key="3">
    <citation type="submission" date="2020-05" db="EMBL/GenBank/DDBJ databases">
        <title>Electrophorus electricus (electric eel) genome, fEleEle1, primary haplotype.</title>
        <authorList>
            <person name="Myers G."/>
            <person name="Meyer A."/>
            <person name="Fedrigo O."/>
            <person name="Formenti G."/>
            <person name="Rhie A."/>
            <person name="Tracey A."/>
            <person name="Sims Y."/>
            <person name="Jarvis E.D."/>
        </authorList>
    </citation>
    <scope>NUCLEOTIDE SEQUENCE [LARGE SCALE GENOMIC DNA]</scope>
</reference>
<dbReference type="Proteomes" id="UP000314983">
    <property type="component" value="Chromosome 2"/>
</dbReference>
<proteinExistence type="predicted"/>
<feature type="region of interest" description="Disordered" evidence="1">
    <location>
        <begin position="1"/>
        <end position="33"/>
    </location>
</feature>
<reference evidence="2" key="4">
    <citation type="submission" date="2025-08" db="UniProtKB">
        <authorList>
            <consortium name="Ensembl"/>
        </authorList>
    </citation>
    <scope>IDENTIFICATION</scope>
</reference>
<name>A0A4W4GQ56_ELEEL</name>
<feature type="compositionally biased region" description="Polar residues" evidence="1">
    <location>
        <begin position="7"/>
        <end position="25"/>
    </location>
</feature>
<dbReference type="STRING" id="8005.ENSEEEP00000038401"/>
<gene>
    <name evidence="2" type="primary">MAP2</name>
</gene>
<accession>A0A4W4GQ56</accession>
<keyword evidence="3" id="KW-1185">Reference proteome</keyword>